<dbReference type="Proteomes" id="UP000583944">
    <property type="component" value="Unassembled WGS sequence"/>
</dbReference>
<feature type="compositionally biased region" description="Acidic residues" evidence="1">
    <location>
        <begin position="72"/>
        <end position="99"/>
    </location>
</feature>
<gene>
    <name evidence="3" type="ORF">ECC02_013144</name>
</gene>
<evidence type="ECO:0000313" key="4">
    <source>
        <dbReference type="Proteomes" id="UP000583944"/>
    </source>
</evidence>
<name>A0A7J6XJX9_TRYCR</name>
<evidence type="ECO:0000256" key="1">
    <source>
        <dbReference type="SAM" id="MobiDB-lite"/>
    </source>
</evidence>
<feature type="compositionally biased region" description="Polar residues" evidence="1">
    <location>
        <begin position="227"/>
        <end position="236"/>
    </location>
</feature>
<dbReference type="AlphaFoldDB" id="A0A7J6XJX9"/>
<feature type="compositionally biased region" description="Polar residues" evidence="1">
    <location>
        <begin position="284"/>
        <end position="307"/>
    </location>
</feature>
<dbReference type="VEuPathDB" id="TriTrypDB:BCY84_18888"/>
<feature type="compositionally biased region" description="Basic and acidic residues" evidence="1">
    <location>
        <begin position="204"/>
        <end position="219"/>
    </location>
</feature>
<feature type="compositionally biased region" description="Basic and acidic residues" evidence="1">
    <location>
        <begin position="183"/>
        <end position="194"/>
    </location>
</feature>
<keyword evidence="2" id="KW-0732">Signal</keyword>
<feature type="chain" id="PRO_5029452194" evidence="2">
    <location>
        <begin position="28"/>
        <end position="329"/>
    </location>
</feature>
<feature type="signal peptide" evidence="2">
    <location>
        <begin position="1"/>
        <end position="27"/>
    </location>
</feature>
<protein>
    <submittedName>
        <fullName evidence="3">Mucin-associated surface protein (MASP) subgroup S049</fullName>
    </submittedName>
</protein>
<feature type="compositionally biased region" description="Acidic residues" evidence="1">
    <location>
        <begin position="255"/>
        <end position="264"/>
    </location>
</feature>
<proteinExistence type="predicted"/>
<organism evidence="3 4">
    <name type="scientific">Trypanosoma cruzi</name>
    <dbReference type="NCBI Taxonomy" id="5693"/>
    <lineage>
        <taxon>Eukaryota</taxon>
        <taxon>Discoba</taxon>
        <taxon>Euglenozoa</taxon>
        <taxon>Kinetoplastea</taxon>
        <taxon>Metakinetoplastina</taxon>
        <taxon>Trypanosomatida</taxon>
        <taxon>Trypanosomatidae</taxon>
        <taxon>Trypanosoma</taxon>
        <taxon>Schizotrypanum</taxon>
    </lineage>
</organism>
<feature type="compositionally biased region" description="Basic and acidic residues" evidence="1">
    <location>
        <begin position="121"/>
        <end position="131"/>
    </location>
</feature>
<reference evidence="3 4" key="1">
    <citation type="journal article" date="2019" name="Genome Biol. Evol.">
        <title>Nanopore Sequencing Significantly Improves Genome Assembly of the Protozoan Parasite Trypanosoma cruzi.</title>
        <authorList>
            <person name="Diaz-Viraque F."/>
            <person name="Pita S."/>
            <person name="Greif G."/>
            <person name="de Souza R.C.M."/>
            <person name="Iraola G."/>
            <person name="Robello C."/>
        </authorList>
    </citation>
    <scope>NUCLEOTIDE SEQUENCE [LARGE SCALE GENOMIC DNA]</scope>
    <source>
        <strain evidence="3 4">Berenice</strain>
    </source>
</reference>
<comment type="caution">
    <text evidence="3">The sequence shown here is derived from an EMBL/GenBank/DDBJ whole genome shotgun (WGS) entry which is preliminary data.</text>
</comment>
<sequence length="329" mass="34698">MAMMMTGRVLLVCALCVLWCGTPGGRCEEGGTGEALPVASSSVVGKSLQEPSPIGRGELHNPGLNASGITDQNEDSGDEQPLTEEEEEEACSDEDEDEPNPITSKLPSKPPGGGEGGGEVQPKDDDGKLEKVNGNGPQPQDHESPVQEEDTKSGEEKELTQEKDQQANVEAKTPNNPAGDYSPGEHKGNDGSNEKEEEEGEEGAEGHERHRAQEREEAAHVSGAPEVNSTDIQQEVQRTHAGETPTGIKQKAGEERDDETEEEREEQKGENQENPPDKEKETITGANATNQINTTPGDSDGSTAASHTTSPLLLLLVVACAAAAAVVAA</sequence>
<evidence type="ECO:0000313" key="3">
    <source>
        <dbReference type="EMBL" id="KAF5214270.1"/>
    </source>
</evidence>
<dbReference type="VEuPathDB" id="TriTrypDB:ECC02_013144"/>
<dbReference type="EMBL" id="JABDHM010000556">
    <property type="protein sequence ID" value="KAF5214270.1"/>
    <property type="molecule type" value="Genomic_DNA"/>
</dbReference>
<feature type="region of interest" description="Disordered" evidence="1">
    <location>
        <begin position="38"/>
        <end position="307"/>
    </location>
</feature>
<accession>A0A7J6XJX9</accession>
<evidence type="ECO:0000256" key="2">
    <source>
        <dbReference type="SAM" id="SignalP"/>
    </source>
</evidence>
<feature type="compositionally biased region" description="Basic and acidic residues" evidence="1">
    <location>
        <begin position="140"/>
        <end position="165"/>
    </location>
</feature>
<feature type="compositionally biased region" description="Basic and acidic residues" evidence="1">
    <location>
        <begin position="265"/>
        <end position="282"/>
    </location>
</feature>